<name>A0ABV4Q8F1_9ACTN</name>
<feature type="domain" description="FAD-binding FR-type" evidence="4">
    <location>
        <begin position="14"/>
        <end position="115"/>
    </location>
</feature>
<dbReference type="Gene3D" id="3.40.50.80">
    <property type="entry name" value="Nucleotide-binding domain of ferredoxin-NADP reductase (FNR) module"/>
    <property type="match status" value="1"/>
</dbReference>
<dbReference type="PANTHER" id="PTHR47354">
    <property type="entry name" value="NADH OXIDOREDUCTASE HCR"/>
    <property type="match status" value="1"/>
</dbReference>
<dbReference type="PANTHER" id="PTHR47354:SF5">
    <property type="entry name" value="PROTEIN RFBI"/>
    <property type="match status" value="1"/>
</dbReference>
<dbReference type="Proteomes" id="UP001569963">
    <property type="component" value="Unassembled WGS sequence"/>
</dbReference>
<dbReference type="InterPro" id="IPR001709">
    <property type="entry name" value="Flavoprot_Pyr_Nucl_cyt_Rdtase"/>
</dbReference>
<reference evidence="5 6" key="1">
    <citation type="submission" date="2023-11" db="EMBL/GenBank/DDBJ databases">
        <title>Actinomadura monticuli sp. nov., isolated from volcanic ash.</title>
        <authorList>
            <person name="Lee S.D."/>
            <person name="Yang H."/>
            <person name="Kim I.S."/>
        </authorList>
    </citation>
    <scope>NUCLEOTIDE SEQUENCE [LARGE SCALE GENOMIC DNA]</scope>
    <source>
        <strain evidence="5 6">DLS-62</strain>
    </source>
</reference>
<gene>
    <name evidence="5" type="ORF">SM611_10790</name>
</gene>
<evidence type="ECO:0000256" key="3">
    <source>
        <dbReference type="ARBA" id="ARBA00023014"/>
    </source>
</evidence>
<accession>A0ABV4Q8F1</accession>
<dbReference type="InterPro" id="IPR050415">
    <property type="entry name" value="MRET"/>
</dbReference>
<evidence type="ECO:0000256" key="1">
    <source>
        <dbReference type="ARBA" id="ARBA00001974"/>
    </source>
</evidence>
<keyword evidence="2" id="KW-0479">Metal-binding</keyword>
<sequence length="251" mass="27117">MAGAAVPGRLGGRLRWHAAELLERRAESATAATLVFAVPGWPGHLAGQHVDVRLTAEDGYSTQRSYSIASASGGERVELTVQRVEDGEVSPYLTDDMMPGDRVEFRGPVGGWFVWRPEQSEPVLLVAGGSGIVPLMSMVRTRREGGSRVPFRLVYSVRSPDDRLYASELGRDSPGLDVTHLYTRRAPDGRGRPPGRLTPDDLVRHGWPAGFEPACYVCGPTGFVERAAAYLVLLGHAPGKVRTERFGPSGG</sequence>
<dbReference type="Pfam" id="PF00970">
    <property type="entry name" value="FAD_binding_6"/>
    <property type="match status" value="1"/>
</dbReference>
<evidence type="ECO:0000313" key="6">
    <source>
        <dbReference type="Proteomes" id="UP001569963"/>
    </source>
</evidence>
<protein>
    <submittedName>
        <fullName evidence="5">Ferredoxin reductase</fullName>
    </submittedName>
</protein>
<keyword evidence="2" id="KW-0408">Iron</keyword>
<dbReference type="PROSITE" id="PS51384">
    <property type="entry name" value="FAD_FR"/>
    <property type="match status" value="1"/>
</dbReference>
<dbReference type="EMBL" id="JAXCEI010000004">
    <property type="protein sequence ID" value="MFA1539417.1"/>
    <property type="molecule type" value="Genomic_DNA"/>
</dbReference>
<organism evidence="5 6">
    <name type="scientific">Actinomadura monticuli</name>
    <dbReference type="NCBI Taxonomy" id="3097367"/>
    <lineage>
        <taxon>Bacteria</taxon>
        <taxon>Bacillati</taxon>
        <taxon>Actinomycetota</taxon>
        <taxon>Actinomycetes</taxon>
        <taxon>Streptosporangiales</taxon>
        <taxon>Thermomonosporaceae</taxon>
        <taxon>Actinomadura</taxon>
    </lineage>
</organism>
<comment type="caution">
    <text evidence="5">The sequence shown here is derived from an EMBL/GenBank/DDBJ whole genome shotgun (WGS) entry which is preliminary data.</text>
</comment>
<evidence type="ECO:0000259" key="4">
    <source>
        <dbReference type="PROSITE" id="PS51384"/>
    </source>
</evidence>
<keyword evidence="2" id="KW-0001">2Fe-2S</keyword>
<keyword evidence="6" id="KW-1185">Reference proteome</keyword>
<dbReference type="CDD" id="cd06217">
    <property type="entry name" value="FNR_iron_sulfur_binding_3"/>
    <property type="match status" value="1"/>
</dbReference>
<comment type="cofactor">
    <cofactor evidence="1">
        <name>FAD</name>
        <dbReference type="ChEBI" id="CHEBI:57692"/>
    </cofactor>
</comment>
<dbReference type="Gene3D" id="2.40.30.10">
    <property type="entry name" value="Translation factors"/>
    <property type="match status" value="1"/>
</dbReference>
<proteinExistence type="predicted"/>
<dbReference type="Pfam" id="PF00175">
    <property type="entry name" value="NAD_binding_1"/>
    <property type="match status" value="1"/>
</dbReference>
<dbReference type="InterPro" id="IPR001433">
    <property type="entry name" value="OxRdtase_FAD/NAD-bd"/>
</dbReference>
<dbReference type="SUPFAM" id="SSF52343">
    <property type="entry name" value="Ferredoxin reductase-like, C-terminal NADP-linked domain"/>
    <property type="match status" value="1"/>
</dbReference>
<keyword evidence="3" id="KW-0411">Iron-sulfur</keyword>
<dbReference type="InterPro" id="IPR039261">
    <property type="entry name" value="FNR_nucleotide-bd"/>
</dbReference>
<dbReference type="InterPro" id="IPR017938">
    <property type="entry name" value="Riboflavin_synthase-like_b-brl"/>
</dbReference>
<dbReference type="SUPFAM" id="SSF63380">
    <property type="entry name" value="Riboflavin synthase domain-like"/>
    <property type="match status" value="1"/>
</dbReference>
<dbReference type="InterPro" id="IPR008333">
    <property type="entry name" value="Cbr1-like_FAD-bd_dom"/>
</dbReference>
<dbReference type="InterPro" id="IPR017927">
    <property type="entry name" value="FAD-bd_FR_type"/>
</dbReference>
<dbReference type="RefSeq" id="WP_371949191.1">
    <property type="nucleotide sequence ID" value="NZ_JAXCEI010000004.1"/>
</dbReference>
<evidence type="ECO:0000256" key="2">
    <source>
        <dbReference type="ARBA" id="ARBA00022714"/>
    </source>
</evidence>
<dbReference type="PRINTS" id="PR00410">
    <property type="entry name" value="PHEHYDRXLASE"/>
</dbReference>
<dbReference type="PRINTS" id="PR00371">
    <property type="entry name" value="FPNCR"/>
</dbReference>
<evidence type="ECO:0000313" key="5">
    <source>
        <dbReference type="EMBL" id="MFA1539417.1"/>
    </source>
</evidence>